<accession>A0AAD4T681</accession>
<dbReference type="InterPro" id="IPR052215">
    <property type="entry name" value="Plant_ABCG"/>
</dbReference>
<keyword evidence="2" id="KW-0813">Transport</keyword>
<comment type="caution">
    <text evidence="4">The sequence shown here is derived from an EMBL/GenBank/DDBJ whole genome shotgun (WGS) entry which is preliminary data.</text>
</comment>
<evidence type="ECO:0000256" key="3">
    <source>
        <dbReference type="SAM" id="MobiDB-lite"/>
    </source>
</evidence>
<dbReference type="AlphaFoldDB" id="A0AAD4T681"/>
<evidence type="ECO:0000313" key="4">
    <source>
        <dbReference type="EMBL" id="KAI3943742.1"/>
    </source>
</evidence>
<dbReference type="PANTHER" id="PTHR48042:SF19">
    <property type="entry name" value="OS09G0472100 PROTEIN"/>
    <property type="match status" value="1"/>
</dbReference>
<evidence type="ECO:0000313" key="5">
    <source>
        <dbReference type="Proteomes" id="UP001202328"/>
    </source>
</evidence>
<feature type="region of interest" description="Disordered" evidence="3">
    <location>
        <begin position="1"/>
        <end position="21"/>
    </location>
</feature>
<protein>
    <submittedName>
        <fullName evidence="4">Uncharacterized protein</fullName>
    </submittedName>
</protein>
<dbReference type="PANTHER" id="PTHR48042">
    <property type="entry name" value="ABC TRANSPORTER G FAMILY MEMBER 11"/>
    <property type="match status" value="1"/>
</dbReference>
<reference evidence="4" key="1">
    <citation type="submission" date="2022-04" db="EMBL/GenBank/DDBJ databases">
        <title>A functionally conserved STORR gene fusion in Papaver species that diverged 16.8 million years ago.</title>
        <authorList>
            <person name="Catania T."/>
        </authorList>
    </citation>
    <scope>NUCLEOTIDE SEQUENCE</scope>
    <source>
        <strain evidence="4">S-188037</strain>
    </source>
</reference>
<dbReference type="EMBL" id="JAJJMB010004170">
    <property type="protein sequence ID" value="KAI3943742.1"/>
    <property type="molecule type" value="Genomic_DNA"/>
</dbReference>
<comment type="similarity">
    <text evidence="1">Belongs to the ABC transporter superfamily. ABCG family. Eye pigment precursor importer (TC 3.A.1.204) subfamily.</text>
</comment>
<dbReference type="Proteomes" id="UP001202328">
    <property type="component" value="Unassembled WGS sequence"/>
</dbReference>
<name>A0AAD4T681_9MAGN</name>
<evidence type="ECO:0000256" key="2">
    <source>
        <dbReference type="ARBA" id="ARBA00022448"/>
    </source>
</evidence>
<sequence>MGLQEEMNTRIGGWSSKGLSGGQKRRSLRPFTNQAVKFLISSIIFVYFPMEEQFTLVQLLQHMRLSGFRCPTMRNPSDHYLRTINKDFEKVSLIKNVDTEQGFVGNKQATTEEAINILVESYKSSQFFVQVKHRVSEISNKARGSMLMFVATLLTFM</sequence>
<keyword evidence="5" id="KW-1185">Reference proteome</keyword>
<gene>
    <name evidence="4" type="ORF">MKW98_004247</name>
</gene>
<organism evidence="4 5">
    <name type="scientific">Papaver atlanticum</name>
    <dbReference type="NCBI Taxonomy" id="357466"/>
    <lineage>
        <taxon>Eukaryota</taxon>
        <taxon>Viridiplantae</taxon>
        <taxon>Streptophyta</taxon>
        <taxon>Embryophyta</taxon>
        <taxon>Tracheophyta</taxon>
        <taxon>Spermatophyta</taxon>
        <taxon>Magnoliopsida</taxon>
        <taxon>Ranunculales</taxon>
        <taxon>Papaveraceae</taxon>
        <taxon>Papaveroideae</taxon>
        <taxon>Papaver</taxon>
    </lineage>
</organism>
<proteinExistence type="inferred from homology"/>
<evidence type="ECO:0000256" key="1">
    <source>
        <dbReference type="ARBA" id="ARBA00005814"/>
    </source>
</evidence>